<keyword evidence="1" id="KW-0732">Signal</keyword>
<organism evidence="2 3">
    <name type="scientific">Tilletia controversa</name>
    <name type="common">dwarf bunt fungus</name>
    <dbReference type="NCBI Taxonomy" id="13291"/>
    <lineage>
        <taxon>Eukaryota</taxon>
        <taxon>Fungi</taxon>
        <taxon>Dikarya</taxon>
        <taxon>Basidiomycota</taxon>
        <taxon>Ustilaginomycotina</taxon>
        <taxon>Exobasidiomycetes</taxon>
        <taxon>Tilletiales</taxon>
        <taxon>Tilletiaceae</taxon>
        <taxon>Tilletia</taxon>
    </lineage>
</organism>
<evidence type="ECO:0000313" key="2">
    <source>
        <dbReference type="EMBL" id="KAE8246166.1"/>
    </source>
</evidence>
<dbReference type="AlphaFoldDB" id="A0A8X7MSK1"/>
<proteinExistence type="predicted"/>
<name>A0A8X7MSK1_9BASI</name>
<evidence type="ECO:0000256" key="1">
    <source>
        <dbReference type="SAM" id="SignalP"/>
    </source>
</evidence>
<comment type="caution">
    <text evidence="2">The sequence shown here is derived from an EMBL/GenBank/DDBJ whole genome shotgun (WGS) entry which is preliminary data.</text>
</comment>
<dbReference type="Proteomes" id="UP000077684">
    <property type="component" value="Unassembled WGS sequence"/>
</dbReference>
<gene>
    <name evidence="2" type="ORF">A4X06_0g5146</name>
</gene>
<feature type="chain" id="PRO_5036455153" evidence="1">
    <location>
        <begin position="23"/>
        <end position="126"/>
    </location>
</feature>
<sequence>MANIRFLIFLPHLLLLATLGQSAPLPYPACPSCSDPPQPFSLSARSGPPAPALSDSHLLEDIFRTHHADWERLKEEATRLHLANFYTMTPEVENRIRQLLAESEGSNEGVTKVLAVMDELDNVWRF</sequence>
<dbReference type="EMBL" id="LWDE02000607">
    <property type="protein sequence ID" value="KAE8246166.1"/>
    <property type="molecule type" value="Genomic_DNA"/>
</dbReference>
<keyword evidence="3" id="KW-1185">Reference proteome</keyword>
<reference evidence="2" key="2">
    <citation type="journal article" date="2019" name="IMA Fungus">
        <title>Genome sequencing and comparison of five Tilletia species to identify candidate genes for the detection of regulated species infecting wheat.</title>
        <authorList>
            <person name="Nguyen H.D.T."/>
            <person name="Sultana T."/>
            <person name="Kesanakurti P."/>
            <person name="Hambleton S."/>
        </authorList>
    </citation>
    <scope>NUCLEOTIDE SEQUENCE</scope>
    <source>
        <strain evidence="2">DAOMC 236426</strain>
    </source>
</reference>
<reference evidence="2" key="1">
    <citation type="submission" date="2016-04" db="EMBL/GenBank/DDBJ databases">
        <authorList>
            <person name="Nguyen H.D."/>
            <person name="Samba Siva P."/>
            <person name="Cullis J."/>
            <person name="Levesque C.A."/>
            <person name="Hambleton S."/>
        </authorList>
    </citation>
    <scope>NUCLEOTIDE SEQUENCE</scope>
    <source>
        <strain evidence="2">DAOMC 236426</strain>
    </source>
</reference>
<protein>
    <submittedName>
        <fullName evidence="2">Uncharacterized protein</fullName>
    </submittedName>
</protein>
<accession>A0A8X7MSK1</accession>
<feature type="signal peptide" evidence="1">
    <location>
        <begin position="1"/>
        <end position="22"/>
    </location>
</feature>
<evidence type="ECO:0000313" key="3">
    <source>
        <dbReference type="Proteomes" id="UP000077684"/>
    </source>
</evidence>